<reference evidence="2 3" key="1">
    <citation type="journal article" date="2021" name="Plant Biotechnol. J.">
        <title>Multi-omics assisted identification of the key and species-specific regulatory components of drought-tolerant mechanisms in Gossypium stocksii.</title>
        <authorList>
            <person name="Yu D."/>
            <person name="Ke L."/>
            <person name="Zhang D."/>
            <person name="Wu Y."/>
            <person name="Sun Y."/>
            <person name="Mei J."/>
            <person name="Sun J."/>
            <person name="Sun Y."/>
        </authorList>
    </citation>
    <scope>NUCLEOTIDE SEQUENCE [LARGE SCALE GENOMIC DNA]</scope>
    <source>
        <strain evidence="3">cv. E1</strain>
        <tissue evidence="2">Leaf</tissue>
    </source>
</reference>
<accession>A0A9D3UIG4</accession>
<feature type="compositionally biased region" description="Basic and acidic residues" evidence="1">
    <location>
        <begin position="31"/>
        <end position="43"/>
    </location>
</feature>
<comment type="caution">
    <text evidence="2">The sequence shown here is derived from an EMBL/GenBank/DDBJ whole genome shotgun (WGS) entry which is preliminary data.</text>
</comment>
<evidence type="ECO:0000313" key="2">
    <source>
        <dbReference type="EMBL" id="KAH1045838.1"/>
    </source>
</evidence>
<evidence type="ECO:0000313" key="3">
    <source>
        <dbReference type="Proteomes" id="UP000828251"/>
    </source>
</evidence>
<evidence type="ECO:0000256" key="1">
    <source>
        <dbReference type="SAM" id="MobiDB-lite"/>
    </source>
</evidence>
<sequence length="53" mass="6328">MAKRQNNIWVPNYTLDMFGPKNLEQEEEAHENEVERKDEKNDGSEEMESEKDD</sequence>
<organism evidence="2 3">
    <name type="scientific">Gossypium stocksii</name>
    <dbReference type="NCBI Taxonomy" id="47602"/>
    <lineage>
        <taxon>Eukaryota</taxon>
        <taxon>Viridiplantae</taxon>
        <taxon>Streptophyta</taxon>
        <taxon>Embryophyta</taxon>
        <taxon>Tracheophyta</taxon>
        <taxon>Spermatophyta</taxon>
        <taxon>Magnoliopsida</taxon>
        <taxon>eudicotyledons</taxon>
        <taxon>Gunneridae</taxon>
        <taxon>Pentapetalae</taxon>
        <taxon>rosids</taxon>
        <taxon>malvids</taxon>
        <taxon>Malvales</taxon>
        <taxon>Malvaceae</taxon>
        <taxon>Malvoideae</taxon>
        <taxon>Gossypium</taxon>
    </lineage>
</organism>
<feature type="region of interest" description="Disordered" evidence="1">
    <location>
        <begin position="1"/>
        <end position="53"/>
    </location>
</feature>
<gene>
    <name evidence="2" type="ORF">J1N35_036622</name>
</gene>
<keyword evidence="3" id="KW-1185">Reference proteome</keyword>
<proteinExistence type="predicted"/>
<feature type="compositionally biased region" description="Acidic residues" evidence="1">
    <location>
        <begin position="44"/>
        <end position="53"/>
    </location>
</feature>
<protein>
    <submittedName>
        <fullName evidence="2">Uncharacterized protein</fullName>
    </submittedName>
</protein>
<name>A0A9D3UIG4_9ROSI</name>
<dbReference type="Proteomes" id="UP000828251">
    <property type="component" value="Unassembled WGS sequence"/>
</dbReference>
<dbReference type="EMBL" id="JAIQCV010000011">
    <property type="protein sequence ID" value="KAH1045838.1"/>
    <property type="molecule type" value="Genomic_DNA"/>
</dbReference>
<dbReference type="AlphaFoldDB" id="A0A9D3UIG4"/>